<reference evidence="2 3" key="1">
    <citation type="journal article" date="2014" name="PLoS Genet.">
        <title>Phylogenetically driven sequencing of extremely halophilic archaea reveals strategies for static and dynamic osmo-response.</title>
        <authorList>
            <person name="Becker E.A."/>
            <person name="Seitzer P.M."/>
            <person name="Tritt A."/>
            <person name="Larsen D."/>
            <person name="Krusor M."/>
            <person name="Yao A.I."/>
            <person name="Wu D."/>
            <person name="Madern D."/>
            <person name="Eisen J.A."/>
            <person name="Darling A.E."/>
            <person name="Facciotti M.T."/>
        </authorList>
    </citation>
    <scope>NUCLEOTIDE SEQUENCE [LARGE SCALE GENOMIC DNA]</scope>
    <source>
        <strain evidence="2 3">DSM 1307</strain>
    </source>
</reference>
<keyword evidence="1" id="KW-0472">Membrane</keyword>
<gene>
    <name evidence="2" type="ORF">C448_14849</name>
</gene>
<sequence length="73" mass="8030">MPTRPILVRQSTRSRLDDHFEATFALAAVAGINLSLYDRQNARVKSTSTGTISMRPIHIRTVMTSFVATGKPA</sequence>
<keyword evidence="1" id="KW-1133">Transmembrane helix</keyword>
<evidence type="ECO:0000256" key="1">
    <source>
        <dbReference type="SAM" id="Phobius"/>
    </source>
</evidence>
<protein>
    <submittedName>
        <fullName evidence="2">Uncharacterized protein</fullName>
    </submittedName>
</protein>
<evidence type="ECO:0000313" key="2">
    <source>
        <dbReference type="EMBL" id="EMA39345.1"/>
    </source>
</evidence>
<comment type="caution">
    <text evidence="2">The sequence shown here is derived from an EMBL/GenBank/DDBJ whole genome shotgun (WGS) entry which is preliminary data.</text>
</comment>
<dbReference type="AlphaFoldDB" id="M0M4N9"/>
<feature type="transmembrane region" description="Helical" evidence="1">
    <location>
        <begin position="20"/>
        <end position="37"/>
    </location>
</feature>
<dbReference type="EMBL" id="AOMC01000161">
    <property type="protein sequence ID" value="EMA39345.1"/>
    <property type="molecule type" value="Genomic_DNA"/>
</dbReference>
<dbReference type="Proteomes" id="UP000011568">
    <property type="component" value="Unassembled WGS sequence"/>
</dbReference>
<evidence type="ECO:0000313" key="3">
    <source>
        <dbReference type="Proteomes" id="UP000011568"/>
    </source>
</evidence>
<keyword evidence="3" id="KW-1185">Reference proteome</keyword>
<proteinExistence type="predicted"/>
<accession>M0M4N9</accession>
<keyword evidence="1" id="KW-0812">Transmembrane</keyword>
<name>M0M4N9_HALMO</name>
<organism evidence="2 3">
    <name type="scientific">Halococcus morrhuae DSM 1307</name>
    <dbReference type="NCBI Taxonomy" id="931277"/>
    <lineage>
        <taxon>Archaea</taxon>
        <taxon>Methanobacteriati</taxon>
        <taxon>Methanobacteriota</taxon>
        <taxon>Stenosarchaea group</taxon>
        <taxon>Halobacteria</taxon>
        <taxon>Halobacteriales</taxon>
        <taxon>Halococcaceae</taxon>
        <taxon>Halococcus</taxon>
    </lineage>
</organism>